<dbReference type="Gene3D" id="3.30.565.10">
    <property type="entry name" value="Histidine kinase-like ATPase, C-terminal domain"/>
    <property type="match status" value="1"/>
</dbReference>
<organism evidence="7 8">
    <name type="scientific">Streptomyces changanensis</name>
    <dbReference type="NCBI Taxonomy" id="2964669"/>
    <lineage>
        <taxon>Bacteria</taxon>
        <taxon>Bacillati</taxon>
        <taxon>Actinomycetota</taxon>
        <taxon>Actinomycetes</taxon>
        <taxon>Kitasatosporales</taxon>
        <taxon>Streptomycetaceae</taxon>
        <taxon>Streptomyces</taxon>
    </lineage>
</organism>
<keyword evidence="5" id="KW-1133">Transmembrane helix</keyword>
<evidence type="ECO:0000256" key="1">
    <source>
        <dbReference type="ARBA" id="ARBA00022679"/>
    </source>
</evidence>
<feature type="region of interest" description="Disordered" evidence="4">
    <location>
        <begin position="387"/>
        <end position="425"/>
    </location>
</feature>
<keyword evidence="1" id="KW-0808">Transferase</keyword>
<name>A0ABY5N3L2_9ACTN</name>
<evidence type="ECO:0000256" key="3">
    <source>
        <dbReference type="ARBA" id="ARBA00023012"/>
    </source>
</evidence>
<dbReference type="InterPro" id="IPR011712">
    <property type="entry name" value="Sig_transdc_His_kin_sub3_dim/P"/>
</dbReference>
<accession>A0ABY5N3L2</accession>
<evidence type="ECO:0000256" key="2">
    <source>
        <dbReference type="ARBA" id="ARBA00022777"/>
    </source>
</evidence>
<evidence type="ECO:0000313" key="8">
    <source>
        <dbReference type="Proteomes" id="UP001060150"/>
    </source>
</evidence>
<dbReference type="InterPro" id="IPR050482">
    <property type="entry name" value="Sensor_HK_TwoCompSys"/>
</dbReference>
<dbReference type="Pfam" id="PF07730">
    <property type="entry name" value="HisKA_3"/>
    <property type="match status" value="1"/>
</dbReference>
<dbReference type="InterPro" id="IPR036890">
    <property type="entry name" value="HATPase_C_sf"/>
</dbReference>
<feature type="transmembrane region" description="Helical" evidence="5">
    <location>
        <begin position="93"/>
        <end position="121"/>
    </location>
</feature>
<dbReference type="SUPFAM" id="SSF55874">
    <property type="entry name" value="ATPase domain of HSP90 chaperone/DNA topoisomerase II/histidine kinase"/>
    <property type="match status" value="1"/>
</dbReference>
<dbReference type="Gene3D" id="1.20.5.1930">
    <property type="match status" value="1"/>
</dbReference>
<keyword evidence="5" id="KW-0472">Membrane</keyword>
<keyword evidence="8" id="KW-1185">Reference proteome</keyword>
<feature type="transmembrane region" description="Helical" evidence="5">
    <location>
        <begin position="53"/>
        <end position="72"/>
    </location>
</feature>
<feature type="transmembrane region" description="Helical" evidence="5">
    <location>
        <begin position="127"/>
        <end position="144"/>
    </location>
</feature>
<evidence type="ECO:0000256" key="5">
    <source>
        <dbReference type="SAM" id="Phobius"/>
    </source>
</evidence>
<dbReference type="CDD" id="cd16917">
    <property type="entry name" value="HATPase_UhpB-NarQ-NarX-like"/>
    <property type="match status" value="1"/>
</dbReference>
<dbReference type="RefSeq" id="WP_107115223.1">
    <property type="nucleotide sequence ID" value="NZ_CP102332.1"/>
</dbReference>
<keyword evidence="5" id="KW-0812">Transmembrane</keyword>
<dbReference type="EMBL" id="CP102332">
    <property type="protein sequence ID" value="UUS31115.1"/>
    <property type="molecule type" value="Genomic_DNA"/>
</dbReference>
<evidence type="ECO:0000313" key="7">
    <source>
        <dbReference type="EMBL" id="UUS31115.1"/>
    </source>
</evidence>
<keyword evidence="3" id="KW-0902">Two-component regulatory system</keyword>
<keyword evidence="2 7" id="KW-0418">Kinase</keyword>
<evidence type="ECO:0000256" key="4">
    <source>
        <dbReference type="SAM" id="MobiDB-lite"/>
    </source>
</evidence>
<dbReference type="GO" id="GO:0016301">
    <property type="term" value="F:kinase activity"/>
    <property type="evidence" value="ECO:0007669"/>
    <property type="project" value="UniProtKB-KW"/>
</dbReference>
<dbReference type="PANTHER" id="PTHR24421:SF63">
    <property type="entry name" value="SENSOR HISTIDINE KINASE DESK"/>
    <property type="match status" value="1"/>
</dbReference>
<sequence length="425" mass="45409">MPSYEEHEPVAAGVRTSTSPAPRLARVIPLAVMTCYFVITVINLLSRRPDTEVFVTGLITLSCVFGLQLFHSRRGADRAPAPARAATLTLQAVLTYLPLVWFGVAWGAMAGFLGGSLLLLLPPRAAWPLYGLTGASLLVPGLALDMSVIDLVYMCQTTLLTGLVVYGVSRLSALVDEVFAARAEIARMAVAHERLRLARDLHDLLGYSLSAIVLKSELLQRLVRLRHERVEQEVEEVLAISRQALADVRRVSRGYRQMSLVSEVSSAQSVLEAAEVEATVVVDPSVGSLGPRTGTVLATVLREAVTNLLRHSKATRCCITAVVDEGTARLTIVNDGVAADYHDPSPHGGDGLGNLRRRLSGVGGRLVVDREPPDTAGRDGWFRLVAEAPATPADEEPAQAGEAVEGGPEDGVEPAQEGPDRVTAA</sequence>
<evidence type="ECO:0000259" key="6">
    <source>
        <dbReference type="Pfam" id="PF07730"/>
    </source>
</evidence>
<dbReference type="PANTHER" id="PTHR24421">
    <property type="entry name" value="NITRATE/NITRITE SENSOR PROTEIN NARX-RELATED"/>
    <property type="match status" value="1"/>
</dbReference>
<feature type="domain" description="Signal transduction histidine kinase subgroup 3 dimerisation and phosphoacceptor" evidence="6">
    <location>
        <begin position="193"/>
        <end position="259"/>
    </location>
</feature>
<protein>
    <submittedName>
        <fullName evidence="7">Histidine kinase</fullName>
    </submittedName>
</protein>
<gene>
    <name evidence="7" type="ORF">NRO40_09885</name>
</gene>
<reference evidence="7" key="1">
    <citation type="submission" date="2022-08" db="EMBL/GenBank/DDBJ databases">
        <title>Streptomyces changanensis sp. nov., an actinomycete isolated from soil.</title>
        <authorList>
            <person name="Wu H."/>
            <person name="Han L."/>
        </authorList>
    </citation>
    <scope>NUCLEOTIDE SEQUENCE</scope>
    <source>
        <strain evidence="7">HL-66</strain>
    </source>
</reference>
<proteinExistence type="predicted"/>
<feature type="transmembrane region" description="Helical" evidence="5">
    <location>
        <begin position="27"/>
        <end position="47"/>
    </location>
</feature>
<dbReference type="Proteomes" id="UP001060150">
    <property type="component" value="Chromosome"/>
</dbReference>